<evidence type="ECO:0000259" key="9">
    <source>
        <dbReference type="PROSITE" id="PS50106"/>
    </source>
</evidence>
<feature type="binding site" evidence="6">
    <location>
        <begin position="307"/>
        <end position="314"/>
    </location>
    <ligand>
        <name>ATP</name>
        <dbReference type="ChEBI" id="CHEBI:30616"/>
    </ligand>
</feature>
<feature type="region of interest" description="Disordered" evidence="8">
    <location>
        <begin position="1573"/>
        <end position="1599"/>
    </location>
</feature>
<dbReference type="PANTHER" id="PTHR45615">
    <property type="entry name" value="MYOSIN HEAVY CHAIN, NON-MUSCLE"/>
    <property type="match status" value="1"/>
</dbReference>
<dbReference type="Gene3D" id="1.20.58.530">
    <property type="match status" value="1"/>
</dbReference>
<evidence type="ECO:0000256" key="4">
    <source>
        <dbReference type="ARBA" id="ARBA00023123"/>
    </source>
</evidence>
<dbReference type="Gene3D" id="2.30.42.10">
    <property type="match status" value="1"/>
</dbReference>
<dbReference type="SUPFAM" id="SSF52540">
    <property type="entry name" value="P-loop containing nucleoside triphosphate hydrolases"/>
    <property type="match status" value="1"/>
</dbReference>
<keyword evidence="12" id="KW-1185">Reference proteome</keyword>
<dbReference type="GO" id="GO:0003774">
    <property type="term" value="F:cytoskeletal motor activity"/>
    <property type="evidence" value="ECO:0007669"/>
    <property type="project" value="UniProtKB-UniRule"/>
</dbReference>
<evidence type="ECO:0000313" key="12">
    <source>
        <dbReference type="Proteomes" id="UP001177023"/>
    </source>
</evidence>
<dbReference type="InterPro" id="IPR001609">
    <property type="entry name" value="Myosin_head_motor_dom-like"/>
</dbReference>
<dbReference type="InterPro" id="IPR036961">
    <property type="entry name" value="Kinesin_motor_dom_sf"/>
</dbReference>
<dbReference type="PANTHER" id="PTHR45615:SF36">
    <property type="entry name" value="MYOSIN HEAVY CHAIN-LIKE, ISOFORM B-RELATED"/>
    <property type="match status" value="1"/>
</dbReference>
<evidence type="ECO:0000256" key="6">
    <source>
        <dbReference type="PROSITE-ProRule" id="PRU00782"/>
    </source>
</evidence>
<comment type="caution">
    <text evidence="11">The sequence shown here is derived from an EMBL/GenBank/DDBJ whole genome shotgun (WGS) entry which is preliminary data.</text>
</comment>
<protein>
    <submittedName>
        <fullName evidence="11">Uncharacterized protein</fullName>
    </submittedName>
</protein>
<dbReference type="PRINTS" id="PR00193">
    <property type="entry name" value="MYOSINHEAVY"/>
</dbReference>
<feature type="compositionally biased region" description="Basic and acidic residues" evidence="8">
    <location>
        <begin position="1094"/>
        <end position="1110"/>
    </location>
</feature>
<keyword evidence="2 6" id="KW-0067">ATP-binding</keyword>
<dbReference type="GO" id="GO:0051015">
    <property type="term" value="F:actin filament binding"/>
    <property type="evidence" value="ECO:0007669"/>
    <property type="project" value="TreeGrafter"/>
</dbReference>
<dbReference type="GO" id="GO:0032982">
    <property type="term" value="C:myosin filament"/>
    <property type="evidence" value="ECO:0007669"/>
    <property type="project" value="TreeGrafter"/>
</dbReference>
<keyword evidence="3 7" id="KW-0175">Coiled coil</keyword>
<dbReference type="GO" id="GO:0016460">
    <property type="term" value="C:myosin II complex"/>
    <property type="evidence" value="ECO:0007669"/>
    <property type="project" value="TreeGrafter"/>
</dbReference>
<keyword evidence="5 6" id="KW-0505">Motor protein</keyword>
<dbReference type="GO" id="GO:0031032">
    <property type="term" value="P:actomyosin structure organization"/>
    <property type="evidence" value="ECO:0007669"/>
    <property type="project" value="TreeGrafter"/>
</dbReference>
<dbReference type="GO" id="GO:0005737">
    <property type="term" value="C:cytoplasm"/>
    <property type="evidence" value="ECO:0007669"/>
    <property type="project" value="TreeGrafter"/>
</dbReference>
<evidence type="ECO:0000256" key="3">
    <source>
        <dbReference type="ARBA" id="ARBA00023054"/>
    </source>
</evidence>
<keyword evidence="4 6" id="KW-0518">Myosin</keyword>
<dbReference type="SUPFAM" id="SSF50156">
    <property type="entry name" value="PDZ domain-like"/>
    <property type="match status" value="1"/>
</dbReference>
<feature type="compositionally biased region" description="Pro residues" evidence="8">
    <location>
        <begin position="44"/>
        <end position="53"/>
    </location>
</feature>
<feature type="compositionally biased region" description="Basic and acidic residues" evidence="8">
    <location>
        <begin position="7"/>
        <end position="16"/>
    </location>
</feature>
<evidence type="ECO:0000256" key="5">
    <source>
        <dbReference type="ARBA" id="ARBA00023175"/>
    </source>
</evidence>
<keyword evidence="1 6" id="KW-0547">Nucleotide-binding</keyword>
<dbReference type="Gene3D" id="4.10.270.10">
    <property type="entry name" value="Myosin, subunit A"/>
    <property type="match status" value="1"/>
</dbReference>
<organism evidence="11 12">
    <name type="scientific">Mesorhabditis spiculigera</name>
    <dbReference type="NCBI Taxonomy" id="96644"/>
    <lineage>
        <taxon>Eukaryota</taxon>
        <taxon>Metazoa</taxon>
        <taxon>Ecdysozoa</taxon>
        <taxon>Nematoda</taxon>
        <taxon>Chromadorea</taxon>
        <taxon>Rhabditida</taxon>
        <taxon>Rhabditina</taxon>
        <taxon>Rhabditomorpha</taxon>
        <taxon>Rhabditoidea</taxon>
        <taxon>Rhabditidae</taxon>
        <taxon>Mesorhabditinae</taxon>
        <taxon>Mesorhabditis</taxon>
    </lineage>
</organism>
<dbReference type="Proteomes" id="UP001177023">
    <property type="component" value="Unassembled WGS sequence"/>
</dbReference>
<reference evidence="11" key="1">
    <citation type="submission" date="2023-06" db="EMBL/GenBank/DDBJ databases">
        <authorList>
            <person name="Delattre M."/>
        </authorList>
    </citation>
    <scope>NUCLEOTIDE SEQUENCE</scope>
    <source>
        <strain evidence="11">AF72</strain>
    </source>
</reference>
<feature type="coiled-coil region" evidence="7">
    <location>
        <begin position="1297"/>
        <end position="1554"/>
    </location>
</feature>
<comment type="similarity">
    <text evidence="6">Belongs to the TRAFAC class myosin-kinesin ATPase superfamily. Myosin family.</text>
</comment>
<accession>A0AA36C7P2</accession>
<feature type="non-terminal residue" evidence="11">
    <location>
        <position position="1"/>
    </location>
</feature>
<gene>
    <name evidence="11" type="ORF">MSPICULIGERA_LOCUS2188</name>
</gene>
<dbReference type="InterPro" id="IPR001478">
    <property type="entry name" value="PDZ"/>
</dbReference>
<evidence type="ECO:0000256" key="1">
    <source>
        <dbReference type="ARBA" id="ARBA00022741"/>
    </source>
</evidence>
<proteinExistence type="inferred from homology"/>
<evidence type="ECO:0000313" key="11">
    <source>
        <dbReference type="EMBL" id="CAJ0562645.1"/>
    </source>
</evidence>
<dbReference type="Pfam" id="PF00595">
    <property type="entry name" value="PDZ"/>
    <property type="match status" value="1"/>
</dbReference>
<feature type="domain" description="PDZ" evidence="9">
    <location>
        <begin position="150"/>
        <end position="242"/>
    </location>
</feature>
<evidence type="ECO:0000256" key="8">
    <source>
        <dbReference type="SAM" id="MobiDB-lite"/>
    </source>
</evidence>
<dbReference type="PROSITE" id="PS50106">
    <property type="entry name" value="PDZ"/>
    <property type="match status" value="1"/>
</dbReference>
<keyword evidence="6" id="KW-0009">Actin-binding</keyword>
<dbReference type="Gene3D" id="3.30.70.1590">
    <property type="match status" value="1"/>
</dbReference>
<dbReference type="GO" id="GO:0005524">
    <property type="term" value="F:ATP binding"/>
    <property type="evidence" value="ECO:0007669"/>
    <property type="project" value="UniProtKB-UniRule"/>
</dbReference>
<dbReference type="SMART" id="SM00228">
    <property type="entry name" value="PDZ"/>
    <property type="match status" value="1"/>
</dbReference>
<evidence type="ECO:0000256" key="2">
    <source>
        <dbReference type="ARBA" id="ARBA00022840"/>
    </source>
</evidence>
<evidence type="ECO:0000256" key="7">
    <source>
        <dbReference type="SAM" id="Coils"/>
    </source>
</evidence>
<feature type="compositionally biased region" description="Polar residues" evidence="8">
    <location>
        <begin position="1590"/>
        <end position="1599"/>
    </location>
</feature>
<dbReference type="InterPro" id="IPR036034">
    <property type="entry name" value="PDZ_sf"/>
</dbReference>
<feature type="compositionally biased region" description="Basic and acidic residues" evidence="8">
    <location>
        <begin position="1117"/>
        <end position="1129"/>
    </location>
</feature>
<dbReference type="SMART" id="SM00242">
    <property type="entry name" value="MYSc"/>
    <property type="match status" value="1"/>
</dbReference>
<evidence type="ECO:0000259" key="10">
    <source>
        <dbReference type="PROSITE" id="PS51456"/>
    </source>
</evidence>
<comment type="caution">
    <text evidence="6">Lacks conserved residue(s) required for the propagation of feature annotation.</text>
</comment>
<dbReference type="InterPro" id="IPR027417">
    <property type="entry name" value="P-loop_NTPase"/>
</dbReference>
<dbReference type="Pfam" id="PF00063">
    <property type="entry name" value="Myosin_head"/>
    <property type="match status" value="2"/>
</dbReference>
<dbReference type="Gene3D" id="3.40.850.10">
    <property type="entry name" value="Kinesin motor domain"/>
    <property type="match status" value="1"/>
</dbReference>
<dbReference type="PROSITE" id="PS51456">
    <property type="entry name" value="MYOSIN_MOTOR"/>
    <property type="match status" value="1"/>
</dbReference>
<dbReference type="EMBL" id="CATQJA010000655">
    <property type="protein sequence ID" value="CAJ0562645.1"/>
    <property type="molecule type" value="Genomic_DNA"/>
</dbReference>
<name>A0AA36C7P2_9BILA</name>
<feature type="domain" description="Myosin motor" evidence="10">
    <location>
        <begin position="273"/>
        <end position="875"/>
    </location>
</feature>
<feature type="compositionally biased region" description="Polar residues" evidence="8">
    <location>
        <begin position="63"/>
        <end position="77"/>
    </location>
</feature>
<feature type="region of interest" description="Disordered" evidence="8">
    <location>
        <begin position="1"/>
        <end position="88"/>
    </location>
</feature>
<feature type="region of interest" description="Disordered" evidence="8">
    <location>
        <begin position="1094"/>
        <end position="1129"/>
    </location>
</feature>
<sequence>MASLFSRKKDKDKDEMPVVAKKPPVPPKRNKLFSLGSSQNSREGPPPAEPTKPLPSSSVSSSQNLDDSTRSRASTNPGPQPLELNYGNGRDEETFAQRMQAFLQSSNAVNTDPLSPTQPHSSAVFGALKDFDLPGLKLPALQAVQVNQRRLQLKRGLAGDFGFTIRRVQFPFNGVLKTIVFAEPSEIKPGPPRPDDIKKGLLPGDQLVEIDGKRVDALNRDEINDVVRQAGDVISLTVRSVPELAEFCDRHRGPRDVGDSLLLTDVDTNAHEGCRRGQMPPHIYATAQQVYRYIQMTASPQAVLFTGVSGSGKSAQLRSFVQYLAAVAGWTKTLPYPKIADAFNILEAFGNASTTLHRDSTRFVQMFQLGFDKAAALRTAKIQCCLLESDRVVKRPEGESSFHVFYYLWAGADAELRQRLGLDSIESPMIGPIPGGEARQQYIEGWSRLLEAFQSLGFNRSQIDAICSLLGALFHLCRAEASPGPAQRSQFLRAAHARLAAALLGLIDIPGANFNAAWGEEGRRRASGLNDLVYNYVNERVAELFHDKAFAEMDQLYTREQVDVDVEKPLGSPHALNRLLDQKQHLVNCTDVDRRSDEMRGVFPIVEEESCYPGATDESIVDRIFIHLGDQSRFIRRATRQRQFVVAHGLDSQPTTYDVTGWVRQAQASDPSIGLRKLLYASNSATLRELLAPSGLSAGDSNLKLRRATQSVTSFDQAGLLRRREHGFAANLAHQIDYVFSVVRRSPRAHFVHCIQPSPNSGSSGQMLASGLSTQDPVDVPFVRGQMRSILLIDTVRANNRGYPERVSFRDFRRRFGCLTDDGQGAATIDDEMDDRAAVQKIMDRMDIHAHRYRLGISQVLLRSDVLSELEDRRDLGLSGLIVAFQREARRHLATKWLQKRRVLETAIRCIQKNGLSYMRVREWPWWRIYTRVLPLLPLNRVDDEHREWAERVRQLEHQLAVSKKEKCRLEGKCSEMDEALGREADAVVQLRGELEAERQQRMVVERRAADGDRLSRVSSVAHLEGEGREKEWKMKLEQTLEQLEMLKANTQRTVQQLAEVRAEHEETRARNETLEKKQARFDEELRTVQMTAEEQRVGKEKANRERDEAQQTLLRKRADSEALKSENQELRTSISRLKREIEEAQEKETSADAVELVQLRKGKREMETKLHDQEEELDDLAGQRQLLQQNVTRLEMQLERMKNDLSRNSQARDVETEELRAQYQRRVRAFEDQIVDLQDQNAALLKQNRSLEQRTRNFDAQSVSLELSGGHYKRELRKALALLADTQTVLAHERDNNGGQALIRQLRDQLEDAEATKLSALKGRHGLESELNELRAQIEQLLAGKSAAEEKVLALMREKNSTAAVLDDKDEQIQQLLKKYKAAVQQSHIDGIQIADYIEQIADLERAKQKLAEQLNERSSQLEFLEQHTVEKHKLILADQKIRELEAKLDVEMMMKQKLESDLHRSTDEAEALTEQMKEAYVARDREIEAAKKLRKELVAGQESLETMRKRDTEGHHRLKLQRDESEGLLEKLACAQAELKMANKRIDNLQAALAHNLGESDQELSDLDELDEDDDGVYENGKAHLDDSTSTNGMHIL</sequence>